<dbReference type="InterPro" id="IPR023271">
    <property type="entry name" value="Aquaporin-like"/>
</dbReference>
<evidence type="ECO:0000256" key="3">
    <source>
        <dbReference type="ARBA" id="ARBA00022692"/>
    </source>
</evidence>
<dbReference type="Ensembl" id="ENSCSET00000010415.1">
    <property type="protein sequence ID" value="ENSCSEP00000010293.1"/>
    <property type="gene ID" value="ENSCSEG00000006605.1"/>
</dbReference>
<dbReference type="RefSeq" id="XP_008307169.1">
    <property type="nucleotide sequence ID" value="XM_008308947.3"/>
</dbReference>
<dbReference type="InParanoid" id="A0A3P8V4G5"/>
<dbReference type="InterPro" id="IPR016697">
    <property type="entry name" value="Aquaporin_11/12"/>
</dbReference>
<dbReference type="InterPro" id="IPR000425">
    <property type="entry name" value="MIP"/>
</dbReference>
<evidence type="ECO:0000256" key="4">
    <source>
        <dbReference type="ARBA" id="ARBA00022989"/>
    </source>
</evidence>
<dbReference type="PRINTS" id="PR00783">
    <property type="entry name" value="MINTRINSICP"/>
</dbReference>
<sequence length="271" mass="29111">MSADVAVSLVLLAGIVGLSEAFRRLIIRALPGSELSIYVMEFVSTLQLCCCTHELKMLAEVGGIEPRLAITLTYLAAVVHGLTFSGAIGNPSSTLEQAYHSRITGGCALRRIVCQFAAAAAARTVVPLIWSLGLSGLHLRHKMLGFQCVSPIHAALPQAAAVEMACAFTVQTAVTHTHSMEEKYRVIAVAGVIASVVYAGGSTTGAVFNPALAFSTQFRCSGNSFWEYCLVYWLGPLLGMMISVLLFDKLFPMWARKPSTLHRSTETKKST</sequence>
<dbReference type="AlphaFoldDB" id="A0A3P8V4G5"/>
<dbReference type="GO" id="GO:0015267">
    <property type="term" value="F:channel activity"/>
    <property type="evidence" value="ECO:0007669"/>
    <property type="project" value="InterPro"/>
</dbReference>
<dbReference type="FunCoup" id="A0A3P8V4G5">
    <property type="interactions" value="218"/>
</dbReference>
<evidence type="ECO:0000256" key="6">
    <source>
        <dbReference type="PIRNR" id="PIRNR017529"/>
    </source>
</evidence>
<dbReference type="GO" id="GO:0005737">
    <property type="term" value="C:cytoplasm"/>
    <property type="evidence" value="ECO:0007669"/>
    <property type="project" value="TreeGrafter"/>
</dbReference>
<dbReference type="SUPFAM" id="SSF81338">
    <property type="entry name" value="Aquaporin-like"/>
    <property type="match status" value="1"/>
</dbReference>
<feature type="transmembrane region" description="Helical" evidence="6">
    <location>
        <begin position="225"/>
        <end position="247"/>
    </location>
</feature>
<keyword evidence="4 6" id="KW-1133">Transmembrane helix</keyword>
<dbReference type="Proteomes" id="UP000265120">
    <property type="component" value="Chromosome 4"/>
</dbReference>
<name>A0A3P8V4G5_CYNSE</name>
<dbReference type="GO" id="GO:0016020">
    <property type="term" value="C:membrane"/>
    <property type="evidence" value="ECO:0007669"/>
    <property type="project" value="UniProtKB-SubCell"/>
</dbReference>
<dbReference type="STRING" id="244447.ENSCSEP00000010293"/>
<dbReference type="Pfam" id="PF00230">
    <property type="entry name" value="MIP"/>
    <property type="match status" value="1"/>
</dbReference>
<proteinExistence type="inferred from homology"/>
<comment type="subcellular location">
    <subcellularLocation>
        <location evidence="1">Membrane</location>
        <topology evidence="1">Multi-pass membrane protein</topology>
    </subcellularLocation>
</comment>
<evidence type="ECO:0000313" key="9">
    <source>
        <dbReference type="Proteomes" id="UP000265120"/>
    </source>
</evidence>
<comment type="caution">
    <text evidence="6">Lacks conserved residue(s) required for the propagation of feature annotation.</text>
</comment>
<dbReference type="PIRSF" id="PIRSF017529">
    <property type="entry name" value="Aquaporin_11/12"/>
    <property type="match status" value="1"/>
</dbReference>
<evidence type="ECO:0000256" key="1">
    <source>
        <dbReference type="ARBA" id="ARBA00004141"/>
    </source>
</evidence>
<dbReference type="PANTHER" id="PTHR21191:SF7">
    <property type="entry name" value="AQUAPORIN-11"/>
    <property type="match status" value="1"/>
</dbReference>
<dbReference type="OMA" id="EHFTVYW"/>
<dbReference type="OrthoDB" id="9894770at2759"/>
<reference evidence="8 9" key="1">
    <citation type="journal article" date="2014" name="Nat. Genet.">
        <title>Whole-genome sequence of a flatfish provides insights into ZW sex chromosome evolution and adaptation to a benthic lifestyle.</title>
        <authorList>
            <person name="Chen S."/>
            <person name="Zhang G."/>
            <person name="Shao C."/>
            <person name="Huang Q."/>
            <person name="Liu G."/>
            <person name="Zhang P."/>
            <person name="Song W."/>
            <person name="An N."/>
            <person name="Chalopin D."/>
            <person name="Volff J.N."/>
            <person name="Hong Y."/>
            <person name="Li Q."/>
            <person name="Sha Z."/>
            <person name="Zhou H."/>
            <person name="Xie M."/>
            <person name="Yu Q."/>
            <person name="Liu Y."/>
            <person name="Xiang H."/>
            <person name="Wang N."/>
            <person name="Wu K."/>
            <person name="Yang C."/>
            <person name="Zhou Q."/>
            <person name="Liao X."/>
            <person name="Yang L."/>
            <person name="Hu Q."/>
            <person name="Zhang J."/>
            <person name="Meng L."/>
            <person name="Jin L."/>
            <person name="Tian Y."/>
            <person name="Lian J."/>
            <person name="Yang J."/>
            <person name="Miao G."/>
            <person name="Liu S."/>
            <person name="Liang Z."/>
            <person name="Yan F."/>
            <person name="Li Y."/>
            <person name="Sun B."/>
            <person name="Zhang H."/>
            <person name="Zhang J."/>
            <person name="Zhu Y."/>
            <person name="Du M."/>
            <person name="Zhao Y."/>
            <person name="Schartl M."/>
            <person name="Tang Q."/>
            <person name="Wang J."/>
        </authorList>
    </citation>
    <scope>NUCLEOTIDE SEQUENCE</scope>
</reference>
<dbReference type="Gene3D" id="1.20.1080.10">
    <property type="entry name" value="Glycerol uptake facilitator protein"/>
    <property type="match status" value="1"/>
</dbReference>
<keyword evidence="3 6" id="KW-0812">Transmembrane</keyword>
<keyword evidence="7" id="KW-0813">Transport</keyword>
<evidence type="ECO:0000256" key="7">
    <source>
        <dbReference type="RuleBase" id="RU000477"/>
    </source>
</evidence>
<dbReference type="PANTHER" id="PTHR21191">
    <property type="entry name" value="AQUAPORIN"/>
    <property type="match status" value="1"/>
</dbReference>
<protein>
    <recommendedName>
        <fullName evidence="6">Aquaporin</fullName>
    </recommendedName>
</protein>
<comment type="similarity">
    <text evidence="2">Belongs to the MIP/aquaporin (TC 1.A.8) family. AQP11/AQP12 subfamily.</text>
</comment>
<accession>A0A3P8V4G5</accession>
<keyword evidence="9" id="KW-1185">Reference proteome</keyword>
<keyword evidence="5 6" id="KW-0472">Membrane</keyword>
<dbReference type="GeneID" id="103377946"/>
<dbReference type="GeneTree" id="ENSGT00530000063816"/>
<evidence type="ECO:0000256" key="2">
    <source>
        <dbReference type="ARBA" id="ARBA00005900"/>
    </source>
</evidence>
<dbReference type="CTD" id="282679"/>
<reference evidence="8" key="3">
    <citation type="submission" date="2025-09" db="UniProtKB">
        <authorList>
            <consortium name="Ensembl"/>
        </authorList>
    </citation>
    <scope>IDENTIFICATION</scope>
</reference>
<dbReference type="KEGG" id="csem:103377946"/>
<dbReference type="InterPro" id="IPR051883">
    <property type="entry name" value="AQP11/12_channel"/>
</dbReference>
<organism evidence="8 9">
    <name type="scientific">Cynoglossus semilaevis</name>
    <name type="common">Tongue sole</name>
    <dbReference type="NCBI Taxonomy" id="244447"/>
    <lineage>
        <taxon>Eukaryota</taxon>
        <taxon>Metazoa</taxon>
        <taxon>Chordata</taxon>
        <taxon>Craniata</taxon>
        <taxon>Vertebrata</taxon>
        <taxon>Euteleostomi</taxon>
        <taxon>Actinopterygii</taxon>
        <taxon>Neopterygii</taxon>
        <taxon>Teleostei</taxon>
        <taxon>Neoteleostei</taxon>
        <taxon>Acanthomorphata</taxon>
        <taxon>Carangaria</taxon>
        <taxon>Pleuronectiformes</taxon>
        <taxon>Pleuronectoidei</taxon>
        <taxon>Cynoglossidae</taxon>
        <taxon>Cynoglossinae</taxon>
        <taxon>Cynoglossus</taxon>
    </lineage>
</organism>
<evidence type="ECO:0000256" key="5">
    <source>
        <dbReference type="ARBA" id="ARBA00023136"/>
    </source>
</evidence>
<evidence type="ECO:0000313" key="8">
    <source>
        <dbReference type="Ensembl" id="ENSCSEP00000010293.1"/>
    </source>
</evidence>
<reference evidence="8" key="2">
    <citation type="submission" date="2025-08" db="UniProtKB">
        <authorList>
            <consortium name="Ensembl"/>
        </authorList>
    </citation>
    <scope>IDENTIFICATION</scope>
</reference>